<proteinExistence type="predicted"/>
<evidence type="ECO:0000313" key="2">
    <source>
        <dbReference type="Proteomes" id="UP000028006"/>
    </source>
</evidence>
<gene>
    <name evidence="1" type="ORF">GZ77_01515</name>
</gene>
<accession>A0A081NA83</accession>
<dbReference type="EMBL" id="JOKG01000001">
    <property type="protein sequence ID" value="KEQ15356.1"/>
    <property type="molecule type" value="Genomic_DNA"/>
</dbReference>
<keyword evidence="2" id="KW-1185">Reference proteome</keyword>
<dbReference type="AlphaFoldDB" id="A0A081NA83"/>
<comment type="caution">
    <text evidence="1">The sequence shown here is derived from an EMBL/GenBank/DDBJ whole genome shotgun (WGS) entry which is preliminary data.</text>
</comment>
<reference evidence="1 2" key="1">
    <citation type="submission" date="2014-06" db="EMBL/GenBank/DDBJ databases">
        <title>Whole Genome Sequences of Three Symbiotic Endozoicomonas Bacteria.</title>
        <authorList>
            <person name="Neave M.J."/>
            <person name="Apprill A."/>
            <person name="Voolstra C.R."/>
        </authorList>
    </citation>
    <scope>NUCLEOTIDE SEQUENCE [LARGE SCALE GENOMIC DNA]</scope>
    <source>
        <strain evidence="1 2">LMG 24815</strain>
    </source>
</reference>
<organism evidence="1 2">
    <name type="scientific">Endozoicomonas montiporae</name>
    <dbReference type="NCBI Taxonomy" id="1027273"/>
    <lineage>
        <taxon>Bacteria</taxon>
        <taxon>Pseudomonadati</taxon>
        <taxon>Pseudomonadota</taxon>
        <taxon>Gammaproteobacteria</taxon>
        <taxon>Oceanospirillales</taxon>
        <taxon>Endozoicomonadaceae</taxon>
        <taxon>Endozoicomonas</taxon>
    </lineage>
</organism>
<dbReference type="Proteomes" id="UP000028006">
    <property type="component" value="Unassembled WGS sequence"/>
</dbReference>
<sequence>MVYREAERIRSAENTLSREPFNQFAGDVQDWKKIVWTSSSVQPSETEVKCRLRHPEQGCQQMRVFAW</sequence>
<protein>
    <submittedName>
        <fullName evidence="1">Uncharacterized protein</fullName>
    </submittedName>
</protein>
<evidence type="ECO:0000313" key="1">
    <source>
        <dbReference type="EMBL" id="KEQ15356.1"/>
    </source>
</evidence>
<name>A0A081NA83_9GAMM</name>